<proteinExistence type="predicted"/>
<dbReference type="Proteomes" id="UP000257323">
    <property type="component" value="Unassembled WGS sequence"/>
</dbReference>
<comment type="caution">
    <text evidence="1">The sequence shown here is derived from an EMBL/GenBank/DDBJ whole genome shotgun (WGS) entry which is preliminary data.</text>
</comment>
<protein>
    <submittedName>
        <fullName evidence="1">Uncharacterized protein</fullName>
    </submittedName>
</protein>
<organism evidence="1 2">
    <name type="scientific">Candidatus Saccharicenans subterraneus</name>
    <dbReference type="NCBI Taxonomy" id="2508984"/>
    <lineage>
        <taxon>Bacteria</taxon>
        <taxon>Candidatus Aminicenantota</taxon>
        <taxon>Candidatus Aminicenantia</taxon>
        <taxon>Candidatus Aminicenantales</taxon>
        <taxon>Candidatus Saccharicenantaceae</taxon>
        <taxon>Candidatus Saccharicenans</taxon>
    </lineage>
</organism>
<name>A0A3E2BLM0_9BACT</name>
<accession>A0A3E2BLM0</accession>
<evidence type="ECO:0000313" key="1">
    <source>
        <dbReference type="EMBL" id="RFT15638.1"/>
    </source>
</evidence>
<sequence length="271" mass="30856">MWFDRIDPRDPIQLTDGVYGLLLRTYISTRTNLWAWSLYGNDDPKGWEILPTRRRHPEFGARAQFPAGPGELAFTAHHRRVDFNLAMAGYNPAPSLIPIKPASPLAFTFPETRLAADGKWDIGPGLWFEATLTKQHSAYLAFPWQRALTIGLDYTFAAGNGLHLLTEYFESDIATAALSGTTYAPFRARFLAASASYPLTLLDQLSAIVFYDTLNRNLYSFIRWQRTYDRWSFHLMAFWNPAEFRIFASPGTDQPNLFAGKGLQLLLLYNF</sequence>
<reference evidence="1 2" key="1">
    <citation type="submission" date="2018-08" db="EMBL/GenBank/DDBJ databases">
        <title>Genome analysis of the thermophilic bacterium of the candidate phylum Aminicenantes from deep subsurface aquifer revealed its physiology and ecological role.</title>
        <authorList>
            <person name="Kadnikov V.V."/>
            <person name="Mardanov A.V."/>
            <person name="Beletsky A.V."/>
            <person name="Karnachuk O.V."/>
            <person name="Ravin N.V."/>
        </authorList>
    </citation>
    <scope>NUCLEOTIDE SEQUENCE [LARGE SCALE GENOMIC DNA]</scope>
    <source>
        <strain evidence="1">BY38</strain>
    </source>
</reference>
<dbReference type="AlphaFoldDB" id="A0A3E2BLM0"/>
<dbReference type="EMBL" id="QUAH01000007">
    <property type="protein sequence ID" value="RFT15638.1"/>
    <property type="molecule type" value="Genomic_DNA"/>
</dbReference>
<gene>
    <name evidence="1" type="ORF">OP8BY_0013</name>
</gene>
<evidence type="ECO:0000313" key="2">
    <source>
        <dbReference type="Proteomes" id="UP000257323"/>
    </source>
</evidence>